<evidence type="ECO:0000256" key="9">
    <source>
        <dbReference type="ARBA" id="ARBA00022741"/>
    </source>
</evidence>
<feature type="region of interest" description="Disordered" evidence="18">
    <location>
        <begin position="679"/>
        <end position="700"/>
    </location>
</feature>
<evidence type="ECO:0000256" key="16">
    <source>
        <dbReference type="ARBA" id="ARBA00061333"/>
    </source>
</evidence>
<evidence type="ECO:0000256" key="17">
    <source>
        <dbReference type="PROSITE-ProRule" id="PRU10141"/>
    </source>
</evidence>
<dbReference type="InterPro" id="IPR011009">
    <property type="entry name" value="Kinase-like_dom_sf"/>
</dbReference>
<dbReference type="GO" id="GO:0005737">
    <property type="term" value="C:cytoplasm"/>
    <property type="evidence" value="ECO:0007669"/>
    <property type="project" value="UniProtKB-SubCell"/>
</dbReference>
<reference evidence="21" key="2">
    <citation type="journal article" date="2023" name="Infect Dis Poverty">
        <title>Chromosome-scale genome of the human blood fluke Schistosoma mekongi and its implications for public health.</title>
        <authorList>
            <person name="Zhou M."/>
            <person name="Xu L."/>
            <person name="Xu D."/>
            <person name="Chen W."/>
            <person name="Khan J."/>
            <person name="Hu Y."/>
            <person name="Huang H."/>
            <person name="Wei H."/>
            <person name="Zhang Y."/>
            <person name="Chusongsang P."/>
            <person name="Tanasarnprasert K."/>
            <person name="Hu X."/>
            <person name="Limpanont Y."/>
            <person name="Lv Z."/>
        </authorList>
    </citation>
    <scope>NUCLEOTIDE SEQUENCE</scope>
    <source>
        <strain evidence="21">LV_2022a</strain>
    </source>
</reference>
<feature type="compositionally biased region" description="Low complexity" evidence="18">
    <location>
        <begin position="945"/>
        <end position="955"/>
    </location>
</feature>
<evidence type="ECO:0000256" key="18">
    <source>
        <dbReference type="SAM" id="MobiDB-lite"/>
    </source>
</evidence>
<evidence type="ECO:0000256" key="15">
    <source>
        <dbReference type="ARBA" id="ARBA00051245"/>
    </source>
</evidence>
<evidence type="ECO:0000256" key="14">
    <source>
        <dbReference type="ARBA" id="ARBA00051243"/>
    </source>
</evidence>
<dbReference type="InterPro" id="IPR000299">
    <property type="entry name" value="FERM_domain"/>
</dbReference>
<evidence type="ECO:0000256" key="12">
    <source>
        <dbReference type="ARBA" id="ARBA00023136"/>
    </source>
</evidence>
<dbReference type="Pfam" id="PF03623">
    <property type="entry name" value="Focal_AT"/>
    <property type="match status" value="1"/>
</dbReference>
<evidence type="ECO:0000256" key="5">
    <source>
        <dbReference type="ARBA" id="ARBA00022475"/>
    </source>
</evidence>
<dbReference type="GO" id="GO:0005524">
    <property type="term" value="F:ATP binding"/>
    <property type="evidence" value="ECO:0007669"/>
    <property type="project" value="UniProtKB-UniRule"/>
</dbReference>
<dbReference type="Gene3D" id="1.10.510.10">
    <property type="entry name" value="Transferase(Phosphotransferase) domain 1"/>
    <property type="match status" value="1"/>
</dbReference>
<dbReference type="EC" id="2.7.10.2" evidence="4"/>
<keyword evidence="7" id="KW-0597">Phosphoprotein</keyword>
<dbReference type="GO" id="GO:0043235">
    <property type="term" value="C:receptor complex"/>
    <property type="evidence" value="ECO:0007669"/>
    <property type="project" value="TreeGrafter"/>
</dbReference>
<dbReference type="AlphaFoldDB" id="A0AAE1ZK33"/>
<keyword evidence="8" id="KW-0808">Transferase</keyword>
<sequence>MISDYCDVVRIQTELGYTTVKCTPITTVQEIILVAMRTVSLSGSPQLYGLRFSDHRDKIMRQNVLCRHLTYSEVKEMYGTGDFQLSIYLFPTKFEEAARNDRATLFYLLQQTRNIYYSGLQNVKDVELALEIGCLNIRSFISSPKLSIKEIIETVEKVRDISTFFPPCVLQNFKGKSFRKAVQNYLAKIIHYSEEDCALDLLNRYLVLLQFDRNMFKCRLGAGWGIPVDLIIGPRLQISIVVENGRQPRHLAYFASIRQVIVTKVQIQDKECYQVKIGMEQSITTINNNNNSQLDFISFTFTTPEEADNVVHLLEGYCGESLDDILSNGTVNELNSHESKWQINSGITCSDFLPNGCPFRLCKTTKSQLQRLEINRKSVTLDQVLGEGQFGDVYKGSYRRKPNFDRLLVAVKTCKLDASYEERKRFLEEAYILGEFDHPHIIKLFGVCSDEPIWLVMEYAALGELRHYLISKNNELTMIQLLTYSYQIVTALACLESKRCVHRDIAARNILVSRPDCVKLADFGMSIILTDKNEFQVEQGRKMPIKWMAPESLHQRRFSSASDVWMFGVCIWEIMSKGIKPFSNLTNSEAIEQIARGVRLKRPDKCPHDLYEILLQCWNNNPTLRPTFSTLKPRIRELTAQYKSSSVSSSSEPVYLNCVGADNQNGQSSRTYQNQFKITLTPPQPSRPTPIQASKKFTKLQSRWDEASKVNWSKIDIPTDQHLSNKFEKPNTAKSSTPSPNRLVNIDLSSNSQRNSQFFPDTSRRSPTRNASTSSVNSSTLDSISSTVTLKKQSINGSKQNPLSSSPIYHNTMKTFDFITESRKLNERRSDDFEKRYKSEIRKKTTFYRKTMPPSLPTQVLELHLDENIRSSTAQPMCSSSVESCSLSENTHRTRSFSSDGVRLANRQSSSTLSRNVSVSQSVSQHSSNQSIKLSKSPTRNVLISNNSDNNSRNNCNIRKSVLSYSIPHRQTSSTKQDINSYIDPVFSATVQVVKTVSLVSQQITKTKPEEYSTLIKTIGTSIKELFSAIEKEFGDHVCDTILLAERQLNSSMYSLISTTKNAKLQNNRGPLLEEYRRHLMSLAYAIAADAHSLYTTVYENRVK</sequence>
<evidence type="ECO:0000313" key="22">
    <source>
        <dbReference type="Proteomes" id="UP001292079"/>
    </source>
</evidence>
<organism evidence="21 22">
    <name type="scientific">Schistosoma mekongi</name>
    <name type="common">Parasitic worm</name>
    <dbReference type="NCBI Taxonomy" id="38744"/>
    <lineage>
        <taxon>Eukaryota</taxon>
        <taxon>Metazoa</taxon>
        <taxon>Spiralia</taxon>
        <taxon>Lophotrochozoa</taxon>
        <taxon>Platyhelminthes</taxon>
        <taxon>Trematoda</taxon>
        <taxon>Digenea</taxon>
        <taxon>Strigeidida</taxon>
        <taxon>Schistosomatoidea</taxon>
        <taxon>Schistosomatidae</taxon>
        <taxon>Schistosoma</taxon>
    </lineage>
</organism>
<dbReference type="InterPro" id="IPR020635">
    <property type="entry name" value="Tyr_kinase_cat_dom"/>
</dbReference>
<evidence type="ECO:0000313" key="21">
    <source>
        <dbReference type="EMBL" id="KAK4475595.1"/>
    </source>
</evidence>
<evidence type="ECO:0000256" key="2">
    <source>
        <dbReference type="ARBA" id="ARBA00004202"/>
    </source>
</evidence>
<dbReference type="EMBL" id="JALJAT010000001">
    <property type="protein sequence ID" value="KAK4475595.1"/>
    <property type="molecule type" value="Genomic_DNA"/>
</dbReference>
<dbReference type="InterPro" id="IPR035963">
    <property type="entry name" value="FERM_2"/>
</dbReference>
<feature type="compositionally biased region" description="Polar residues" evidence="18">
    <location>
        <begin position="791"/>
        <end position="807"/>
    </location>
</feature>
<keyword evidence="5" id="KW-1003">Cell membrane</keyword>
<evidence type="ECO:0000256" key="10">
    <source>
        <dbReference type="ARBA" id="ARBA00022777"/>
    </source>
</evidence>
<keyword evidence="13" id="KW-0829">Tyrosine-protein kinase</keyword>
<feature type="binding site" evidence="17">
    <location>
        <position position="412"/>
    </location>
    <ligand>
        <name>ATP</name>
        <dbReference type="ChEBI" id="CHEBI:30616"/>
    </ligand>
</feature>
<feature type="compositionally biased region" description="Polar residues" evidence="18">
    <location>
        <begin position="932"/>
        <end position="944"/>
    </location>
</feature>
<dbReference type="InterPro" id="IPR017441">
    <property type="entry name" value="Protein_kinase_ATP_BS"/>
</dbReference>
<dbReference type="Gene3D" id="2.30.29.30">
    <property type="entry name" value="Pleckstrin-homology domain (PH domain)/Phosphotyrosine-binding domain (PTB)"/>
    <property type="match status" value="1"/>
</dbReference>
<feature type="region of interest" description="Disordered" evidence="18">
    <location>
        <begin position="889"/>
        <end position="955"/>
    </location>
</feature>
<evidence type="ECO:0000256" key="7">
    <source>
        <dbReference type="ARBA" id="ARBA00022553"/>
    </source>
</evidence>
<evidence type="ECO:0000256" key="6">
    <source>
        <dbReference type="ARBA" id="ARBA00022490"/>
    </source>
</evidence>
<dbReference type="Gene3D" id="1.20.80.10">
    <property type="match status" value="1"/>
</dbReference>
<feature type="region of interest" description="Disordered" evidence="18">
    <location>
        <begin position="721"/>
        <end position="807"/>
    </location>
</feature>
<evidence type="ECO:0000256" key="4">
    <source>
        <dbReference type="ARBA" id="ARBA00011903"/>
    </source>
</evidence>
<dbReference type="GO" id="GO:0005925">
    <property type="term" value="C:focal adhesion"/>
    <property type="evidence" value="ECO:0007669"/>
    <property type="project" value="InterPro"/>
</dbReference>
<comment type="catalytic activity">
    <reaction evidence="14">
        <text>L-tyrosyl-[protein] + ATP = O-phospho-L-tyrosyl-[protein] + ADP + H(+)</text>
        <dbReference type="Rhea" id="RHEA:10596"/>
        <dbReference type="Rhea" id="RHEA-COMP:10136"/>
        <dbReference type="Rhea" id="RHEA-COMP:20101"/>
        <dbReference type="ChEBI" id="CHEBI:15378"/>
        <dbReference type="ChEBI" id="CHEBI:30616"/>
        <dbReference type="ChEBI" id="CHEBI:46858"/>
        <dbReference type="ChEBI" id="CHEBI:61978"/>
        <dbReference type="ChEBI" id="CHEBI:456216"/>
        <dbReference type="EC" id="2.7.10.1"/>
    </reaction>
</comment>
<evidence type="ECO:0000256" key="11">
    <source>
        <dbReference type="ARBA" id="ARBA00022840"/>
    </source>
</evidence>
<dbReference type="Pfam" id="PF21477">
    <property type="entry name" value="FERM_C_FAK1"/>
    <property type="match status" value="1"/>
</dbReference>
<name>A0AAE1ZK33_SCHME</name>
<feature type="compositionally biased region" description="Basic and acidic residues" evidence="18">
    <location>
        <begin position="721"/>
        <end position="731"/>
    </location>
</feature>
<dbReference type="InterPro" id="IPR049385">
    <property type="entry name" value="FAK1-like_FERM_C"/>
</dbReference>
<dbReference type="InterPro" id="IPR011993">
    <property type="entry name" value="PH-like_dom_sf"/>
</dbReference>
<dbReference type="PROSITE" id="PS50011">
    <property type="entry name" value="PROTEIN_KINASE_DOM"/>
    <property type="match status" value="1"/>
</dbReference>
<keyword evidence="12" id="KW-0472">Membrane</keyword>
<dbReference type="InterPro" id="IPR050122">
    <property type="entry name" value="RTK"/>
</dbReference>
<comment type="caution">
    <text evidence="21">The sequence shown here is derived from an EMBL/GenBank/DDBJ whole genome shotgun (WGS) entry which is preliminary data.</text>
</comment>
<dbReference type="PROSITE" id="PS00107">
    <property type="entry name" value="PROTEIN_KINASE_ATP"/>
    <property type="match status" value="1"/>
</dbReference>
<dbReference type="SUPFAM" id="SSF47031">
    <property type="entry name" value="Second domain of FERM"/>
    <property type="match status" value="1"/>
</dbReference>
<evidence type="ECO:0000256" key="8">
    <source>
        <dbReference type="ARBA" id="ARBA00022679"/>
    </source>
</evidence>
<dbReference type="SUPFAM" id="SSF68993">
    <property type="entry name" value="FAT domain of focal adhesion kinase"/>
    <property type="match status" value="1"/>
</dbReference>
<dbReference type="PANTHER" id="PTHR24416">
    <property type="entry name" value="TYROSINE-PROTEIN KINASE RECEPTOR"/>
    <property type="match status" value="1"/>
</dbReference>
<dbReference type="GO" id="GO:0004714">
    <property type="term" value="F:transmembrane receptor protein tyrosine kinase activity"/>
    <property type="evidence" value="ECO:0007669"/>
    <property type="project" value="UniProtKB-EC"/>
</dbReference>
<keyword evidence="6" id="KW-0963">Cytoplasm</keyword>
<dbReference type="PANTHER" id="PTHR24416:SF611">
    <property type="entry name" value="TYROSINE-PROTEIN KINASE TRANSMEMBRANE RECEPTOR ROR"/>
    <property type="match status" value="1"/>
</dbReference>
<feature type="domain" description="Protein kinase" evidence="19">
    <location>
        <begin position="379"/>
        <end position="635"/>
    </location>
</feature>
<dbReference type="FunFam" id="3.30.200.20:FF:000194">
    <property type="entry name" value="protein-tyrosine kinase 2-beta isoform X1"/>
    <property type="match status" value="1"/>
</dbReference>
<dbReference type="PROSITE" id="PS50057">
    <property type="entry name" value="FERM_3"/>
    <property type="match status" value="1"/>
</dbReference>
<dbReference type="Gene3D" id="1.20.120.330">
    <property type="entry name" value="Nucleotidyltransferases domain 2"/>
    <property type="match status" value="1"/>
</dbReference>
<dbReference type="InterPro" id="IPR014352">
    <property type="entry name" value="FERM/acyl-CoA-bd_prot_sf"/>
</dbReference>
<evidence type="ECO:0000256" key="3">
    <source>
        <dbReference type="ARBA" id="ARBA00004496"/>
    </source>
</evidence>
<dbReference type="SMART" id="SM00219">
    <property type="entry name" value="TyrKc"/>
    <property type="match status" value="1"/>
</dbReference>
<accession>A0AAE1ZK33</accession>
<evidence type="ECO:0000259" key="20">
    <source>
        <dbReference type="PROSITE" id="PS50057"/>
    </source>
</evidence>
<dbReference type="SUPFAM" id="SSF56112">
    <property type="entry name" value="Protein kinase-like (PK-like)"/>
    <property type="match status" value="1"/>
</dbReference>
<evidence type="ECO:0000256" key="1">
    <source>
        <dbReference type="ARBA" id="ARBA00004167"/>
    </source>
</evidence>
<comment type="catalytic activity">
    <reaction evidence="15">
        <text>L-tyrosyl-[protein] + ATP = O-phospho-L-tyrosyl-[protein] + ADP + H(+)</text>
        <dbReference type="Rhea" id="RHEA:10596"/>
        <dbReference type="Rhea" id="RHEA-COMP:10136"/>
        <dbReference type="Rhea" id="RHEA-COMP:20101"/>
        <dbReference type="ChEBI" id="CHEBI:15378"/>
        <dbReference type="ChEBI" id="CHEBI:30616"/>
        <dbReference type="ChEBI" id="CHEBI:46858"/>
        <dbReference type="ChEBI" id="CHEBI:61978"/>
        <dbReference type="ChEBI" id="CHEBI:456216"/>
        <dbReference type="EC" id="2.7.10.2"/>
    </reaction>
</comment>
<feature type="domain" description="FERM" evidence="20">
    <location>
        <begin position="7"/>
        <end position="325"/>
    </location>
</feature>
<protein>
    <recommendedName>
        <fullName evidence="4">non-specific protein-tyrosine kinase</fullName>
        <ecNumber evidence="4">2.7.10.2</ecNumber>
    </recommendedName>
</protein>
<dbReference type="GO" id="GO:0007169">
    <property type="term" value="P:cell surface receptor protein tyrosine kinase signaling pathway"/>
    <property type="evidence" value="ECO:0007669"/>
    <property type="project" value="TreeGrafter"/>
</dbReference>
<feature type="compositionally biased region" description="Low complexity" evidence="18">
    <location>
        <begin position="907"/>
        <end position="931"/>
    </location>
</feature>
<dbReference type="InterPro" id="IPR001245">
    <property type="entry name" value="Ser-Thr/Tyr_kinase_cat_dom"/>
</dbReference>
<dbReference type="SUPFAM" id="SSF50729">
    <property type="entry name" value="PH domain-like"/>
    <property type="match status" value="1"/>
</dbReference>
<reference evidence="21" key="1">
    <citation type="submission" date="2022-04" db="EMBL/GenBank/DDBJ databases">
        <authorList>
            <person name="Xu L."/>
            <person name="Lv Z."/>
        </authorList>
    </citation>
    <scope>NUCLEOTIDE SEQUENCE</scope>
    <source>
        <strain evidence="21">LV_2022a</strain>
    </source>
</reference>
<feature type="compositionally biased region" description="Low complexity" evidence="18">
    <location>
        <begin position="772"/>
        <end position="790"/>
    </location>
</feature>
<dbReference type="Gene3D" id="3.30.200.20">
    <property type="entry name" value="Phosphorylase Kinase, domain 1"/>
    <property type="match status" value="1"/>
</dbReference>
<proteinExistence type="inferred from homology"/>
<dbReference type="FunFam" id="1.10.510.10:FF:000027">
    <property type="entry name" value="Receptor protein-tyrosine kinase"/>
    <property type="match status" value="1"/>
</dbReference>
<evidence type="ECO:0000256" key="13">
    <source>
        <dbReference type="ARBA" id="ARBA00023137"/>
    </source>
</evidence>
<keyword evidence="9 17" id="KW-0547">Nucleotide-binding</keyword>
<dbReference type="PRINTS" id="PR00109">
    <property type="entry name" value="TYRKINASE"/>
</dbReference>
<comment type="subcellular location">
    <subcellularLocation>
        <location evidence="2">Cell membrane</location>
        <topology evidence="2">Peripheral membrane protein</topology>
    </subcellularLocation>
    <subcellularLocation>
        <location evidence="3">Cytoplasm</location>
    </subcellularLocation>
    <subcellularLocation>
        <location evidence="1">Membrane</location>
        <topology evidence="1">Single-pass membrane protein</topology>
    </subcellularLocation>
</comment>
<dbReference type="InterPro" id="IPR008266">
    <property type="entry name" value="Tyr_kinase_AS"/>
</dbReference>
<dbReference type="InterPro" id="IPR036137">
    <property type="entry name" value="Focal_adhe_kin_target_dom_sf"/>
</dbReference>
<gene>
    <name evidence="21" type="ORF">MN116_000871</name>
</gene>
<dbReference type="Pfam" id="PF07714">
    <property type="entry name" value="PK_Tyr_Ser-Thr"/>
    <property type="match status" value="1"/>
</dbReference>
<comment type="similarity">
    <text evidence="16">Belongs to the protein kinase superfamily. Tyr protein kinase family. Fes/fps subfamily.</text>
</comment>
<keyword evidence="11 17" id="KW-0067">ATP-binding</keyword>
<keyword evidence="22" id="KW-1185">Reference proteome</keyword>
<dbReference type="InterPro" id="IPR000719">
    <property type="entry name" value="Prot_kinase_dom"/>
</dbReference>
<keyword evidence="10" id="KW-0418">Kinase</keyword>
<dbReference type="GO" id="GO:0005886">
    <property type="term" value="C:plasma membrane"/>
    <property type="evidence" value="ECO:0007669"/>
    <property type="project" value="UniProtKB-SubCell"/>
</dbReference>
<dbReference type="Proteomes" id="UP001292079">
    <property type="component" value="Unassembled WGS sequence"/>
</dbReference>
<dbReference type="PROSITE" id="PS00109">
    <property type="entry name" value="PROTEIN_KINASE_TYR"/>
    <property type="match status" value="1"/>
</dbReference>
<dbReference type="InterPro" id="IPR005189">
    <property type="entry name" value="Focal_adhesion_kin_target_dom"/>
</dbReference>
<evidence type="ECO:0000259" key="19">
    <source>
        <dbReference type="PROSITE" id="PS50011"/>
    </source>
</evidence>
<dbReference type="GO" id="GO:0007172">
    <property type="term" value="P:signal complex assembly"/>
    <property type="evidence" value="ECO:0007669"/>
    <property type="project" value="InterPro"/>
</dbReference>
<dbReference type="GO" id="GO:0004715">
    <property type="term" value="F:non-membrane spanning protein tyrosine kinase activity"/>
    <property type="evidence" value="ECO:0007669"/>
    <property type="project" value="UniProtKB-EC"/>
</dbReference>
<feature type="compositionally biased region" description="Polar residues" evidence="18">
    <location>
        <begin position="732"/>
        <end position="760"/>
    </location>
</feature>